<dbReference type="Proteomes" id="UP001622731">
    <property type="component" value="Chromosome"/>
</dbReference>
<protein>
    <submittedName>
        <fullName evidence="1">HEAT repeat domain-containing protein</fullName>
    </submittedName>
</protein>
<name>A0ABZ1M835_9ACTN</name>
<gene>
    <name evidence="1" type="ORF">OHB34_37715</name>
</gene>
<reference evidence="1 2" key="1">
    <citation type="submission" date="2022-10" db="EMBL/GenBank/DDBJ databases">
        <title>The complete genomes of actinobacterial strains from the NBC collection.</title>
        <authorList>
            <person name="Joergensen T.S."/>
            <person name="Alvarez Arevalo M."/>
            <person name="Sterndorff E.B."/>
            <person name="Faurdal D."/>
            <person name="Vuksanovic O."/>
            <person name="Mourched A.-S."/>
            <person name="Charusanti P."/>
            <person name="Shaw S."/>
            <person name="Blin K."/>
            <person name="Weber T."/>
        </authorList>
    </citation>
    <scope>NUCLEOTIDE SEQUENCE [LARGE SCALE GENOMIC DNA]</scope>
    <source>
        <strain evidence="1 2">NBC_00116</strain>
    </source>
</reference>
<evidence type="ECO:0000313" key="1">
    <source>
        <dbReference type="EMBL" id="WTR99550.1"/>
    </source>
</evidence>
<proteinExistence type="predicted"/>
<organism evidence="1 2">
    <name type="scientific">Streptomyces anthocyanicus</name>
    <dbReference type="NCBI Taxonomy" id="68174"/>
    <lineage>
        <taxon>Bacteria</taxon>
        <taxon>Bacillati</taxon>
        <taxon>Actinomycetota</taxon>
        <taxon>Actinomycetes</taxon>
        <taxon>Kitasatosporales</taxon>
        <taxon>Streptomycetaceae</taxon>
        <taxon>Streptomyces</taxon>
        <taxon>Streptomyces violaceoruber group</taxon>
    </lineage>
</organism>
<dbReference type="EMBL" id="CP108200">
    <property type="protein sequence ID" value="WTR99550.1"/>
    <property type="molecule type" value="Genomic_DNA"/>
</dbReference>
<evidence type="ECO:0000313" key="2">
    <source>
        <dbReference type="Proteomes" id="UP001622731"/>
    </source>
</evidence>
<keyword evidence="2" id="KW-1185">Reference proteome</keyword>
<dbReference type="RefSeq" id="WP_329429309.1">
    <property type="nucleotide sequence ID" value="NZ_CP108200.1"/>
</dbReference>
<sequence>MTNSERDRMTRILGGLPAAARGVLLETDWASHRHAYGSGEDIPVALCSLLDKDAGVRSEALAVLDMGVLHQGSLYTVTAPAALFVAAILDHPLCLAEHEGHLPWDDGPPRSLRAALLDWLGQVAESAAYGEDPARDRANWEWQPWHEDTRGKRDPDELAALQACRDIRPALYDAVAPFLSSCDPHIYASALGVALPLLSAPALADRVPRAAALLRGRLGTMTGRRERASVARALSLWGMDTSDLLADSDPAVRVCAALGPVRVDRPRALAVLLDALRDPRTTDGWFPEPLRGVDGWFRFTVLRSALDLAVSFEEVAPVTTAMVAAGRRSVVDHESGPILFRAFPGGYDPAHSLTSAQRALLGAFVDTDETTGSIGGNWLWFRAAGLPENREGIAALLRTYP</sequence>
<accession>A0ABZ1M835</accession>